<keyword evidence="2" id="KW-1185">Reference proteome</keyword>
<sequence>MAHIVFLIHILAFIFGCVCIIFSALLYRKYKNGIARYYTLFLTSLLMILLERTFTYYKLASILEGQYSDVVFWVISCMGCGLLIFSLPLLLGELLGLAISKRKRLIFGLLAFLPTIALVLYYTLPYKILILNIIDAILFLLLLYCFCLAVVLRSSFKSLDMKRMISPFMILLAVWLPAVFLDFRLQQVPGIQNLFPYGFLSIPIFYTAWNILTVYYGRNYLDLVMLSSRREGDGLLENLLGEKLGMKAKAEDEDEAGVLEERESKGERDHGFGLTDREQDVAALLIKGYSYQKISEELFISLSTARTHGYNIYKKVGVSNKVELTNRLKYQPPHTDEVAKNTLKIE</sequence>
<evidence type="ECO:0000313" key="1">
    <source>
        <dbReference type="EMBL" id="QOX65292.1"/>
    </source>
</evidence>
<proteinExistence type="predicted"/>
<dbReference type="Proteomes" id="UP000594014">
    <property type="component" value="Chromosome"/>
</dbReference>
<evidence type="ECO:0000313" key="2">
    <source>
        <dbReference type="Proteomes" id="UP000594014"/>
    </source>
</evidence>
<gene>
    <name evidence="1" type="ORF">FRZ06_19010</name>
</gene>
<protein>
    <submittedName>
        <fullName evidence="1">Helix-turn-helix transcriptional regulator</fullName>
    </submittedName>
</protein>
<dbReference type="EMBL" id="CP042469">
    <property type="protein sequence ID" value="QOX65292.1"/>
    <property type="molecule type" value="Genomic_DNA"/>
</dbReference>
<organism evidence="1 2">
    <name type="scientific">Anoxybacterium hadale</name>
    <dbReference type="NCBI Taxonomy" id="3408580"/>
    <lineage>
        <taxon>Bacteria</taxon>
        <taxon>Bacillati</taxon>
        <taxon>Bacillota</taxon>
        <taxon>Clostridia</taxon>
        <taxon>Peptostreptococcales</taxon>
        <taxon>Anaerovoracaceae</taxon>
        <taxon>Anoxybacterium</taxon>
    </lineage>
</organism>
<reference evidence="1" key="1">
    <citation type="submission" date="2019-08" db="EMBL/GenBank/DDBJ databases">
        <title>Genome sequence of Clostridiales bacterium MT110.</title>
        <authorList>
            <person name="Cao J."/>
        </authorList>
    </citation>
    <scope>NUCLEOTIDE SEQUENCE</scope>
    <source>
        <strain evidence="1">MT110</strain>
    </source>
</reference>
<accession>A0ACD1AFM9</accession>
<name>A0ACD1AFM9_9FIRM</name>